<evidence type="ECO:0000256" key="1">
    <source>
        <dbReference type="SAM" id="Phobius"/>
    </source>
</evidence>
<keyword evidence="1" id="KW-1133">Transmembrane helix</keyword>
<keyword evidence="2" id="KW-0732">Signal</keyword>
<feature type="signal peptide" evidence="2">
    <location>
        <begin position="1"/>
        <end position="34"/>
    </location>
</feature>
<dbReference type="RefSeq" id="XP_022302380.1">
    <property type="nucleotide sequence ID" value="XM_022446672.1"/>
</dbReference>
<feature type="transmembrane region" description="Helical" evidence="1">
    <location>
        <begin position="163"/>
        <end position="187"/>
    </location>
</feature>
<dbReference type="GeneID" id="111110253"/>
<dbReference type="AlphaFoldDB" id="A0A8B8BG88"/>
<gene>
    <name evidence="4" type="primary">LOC111110253</name>
</gene>
<name>A0A8B8BG88_CRAVI</name>
<dbReference type="Proteomes" id="UP000694844">
    <property type="component" value="Chromosome 8"/>
</dbReference>
<sequence length="279" mass="30997">MTIRYRVMDTLKFQTMSWFYSLVLVLTLTNCASGSNQYLYFDSTCVDLDTYTIFDDDTYYIKWRGSKLSSSCSYKFSPYDTDYKVCVEAEVYKVNDCNVSLQYYGGYIGTLLKRTYSCFDTSPSKFCGDTYDDLRIKLTTPSRIDPLPGSFTLKVTTKNANQAAVVAGAVVGSVVFAIFLVAVVINLCMRRRVFKRHVVVGAGSQPQVVMTSSSSYGGGYANPNYPVPPPYPTPSTGYNAAAYPATGQNFSTGQNYSTVFSTDQFTENKCPEINGKDKN</sequence>
<accession>A0A8B8BG88</accession>
<reference evidence="4" key="1">
    <citation type="submission" date="2025-08" db="UniProtKB">
        <authorList>
            <consortium name="RefSeq"/>
        </authorList>
    </citation>
    <scope>IDENTIFICATION</scope>
    <source>
        <tissue evidence="4">Whole sample</tissue>
    </source>
</reference>
<evidence type="ECO:0000313" key="4">
    <source>
        <dbReference type="RefSeq" id="XP_022302380.1"/>
    </source>
</evidence>
<organism evidence="3 4">
    <name type="scientific">Crassostrea virginica</name>
    <name type="common">Eastern oyster</name>
    <dbReference type="NCBI Taxonomy" id="6565"/>
    <lineage>
        <taxon>Eukaryota</taxon>
        <taxon>Metazoa</taxon>
        <taxon>Spiralia</taxon>
        <taxon>Lophotrochozoa</taxon>
        <taxon>Mollusca</taxon>
        <taxon>Bivalvia</taxon>
        <taxon>Autobranchia</taxon>
        <taxon>Pteriomorphia</taxon>
        <taxon>Ostreida</taxon>
        <taxon>Ostreoidea</taxon>
        <taxon>Ostreidae</taxon>
        <taxon>Crassostrea</taxon>
    </lineage>
</organism>
<dbReference type="KEGG" id="cvn:111110253"/>
<feature type="chain" id="PRO_5034715389" evidence="2">
    <location>
        <begin position="35"/>
        <end position="279"/>
    </location>
</feature>
<proteinExistence type="predicted"/>
<evidence type="ECO:0000256" key="2">
    <source>
        <dbReference type="SAM" id="SignalP"/>
    </source>
</evidence>
<keyword evidence="1" id="KW-0812">Transmembrane</keyword>
<dbReference type="OrthoDB" id="6115283at2759"/>
<evidence type="ECO:0000313" key="3">
    <source>
        <dbReference type="Proteomes" id="UP000694844"/>
    </source>
</evidence>
<keyword evidence="3" id="KW-1185">Reference proteome</keyword>
<keyword evidence="1" id="KW-0472">Membrane</keyword>
<protein>
    <submittedName>
        <fullName evidence="4">Uncharacterized protein LOC111110253</fullName>
    </submittedName>
</protein>